<gene>
    <name evidence="1" type="ORF">ACEZDB_08065</name>
</gene>
<dbReference type="EMBL" id="JBHEZY010000002">
    <property type="protein sequence ID" value="MFC1430618.1"/>
    <property type="molecule type" value="Genomic_DNA"/>
</dbReference>
<protein>
    <submittedName>
        <fullName evidence="1">SUKH-3 domain-containing protein</fullName>
    </submittedName>
</protein>
<evidence type="ECO:0000313" key="2">
    <source>
        <dbReference type="Proteomes" id="UP001592530"/>
    </source>
</evidence>
<dbReference type="Proteomes" id="UP001592530">
    <property type="component" value="Unassembled WGS sequence"/>
</dbReference>
<proteinExistence type="predicted"/>
<sequence>MTDFSAEVHEELTAAGWAPGRTTDAEPWFEEYESRGLVAHQAARAFLGEFGGLRFSLSGPGVSRARESFELDPMLCIGEEDRFIEWGADLGRNFFPIGDLDGGRFFLGMDEDGEIYLIETWVASFGKMPQAMEGLVLGIRAEVVDDGYSADEKP</sequence>
<reference evidence="1 2" key="1">
    <citation type="submission" date="2024-09" db="EMBL/GenBank/DDBJ databases">
        <authorList>
            <person name="Lee S.D."/>
        </authorList>
    </citation>
    <scope>NUCLEOTIDE SEQUENCE [LARGE SCALE GENOMIC DNA]</scope>
    <source>
        <strain evidence="1 2">N1-3</strain>
    </source>
</reference>
<name>A0ABV6WY05_9ACTN</name>
<dbReference type="RefSeq" id="WP_380550375.1">
    <property type="nucleotide sequence ID" value="NZ_JBHEZY010000002.1"/>
</dbReference>
<comment type="caution">
    <text evidence="1">The sequence shown here is derived from an EMBL/GenBank/DDBJ whole genome shotgun (WGS) entry which is preliminary data.</text>
</comment>
<dbReference type="InterPro" id="IPR025850">
    <property type="entry name" value="SUKH-3"/>
</dbReference>
<dbReference type="Pfam" id="PF14433">
    <property type="entry name" value="SUKH-3"/>
    <property type="match status" value="1"/>
</dbReference>
<evidence type="ECO:0000313" key="1">
    <source>
        <dbReference type="EMBL" id="MFC1430618.1"/>
    </source>
</evidence>
<organism evidence="1 2">
    <name type="scientific">Streptacidiphilus alkalitolerans</name>
    <dbReference type="NCBI Taxonomy" id="3342712"/>
    <lineage>
        <taxon>Bacteria</taxon>
        <taxon>Bacillati</taxon>
        <taxon>Actinomycetota</taxon>
        <taxon>Actinomycetes</taxon>
        <taxon>Kitasatosporales</taxon>
        <taxon>Streptomycetaceae</taxon>
        <taxon>Streptacidiphilus</taxon>
    </lineage>
</organism>
<accession>A0ABV6WY05</accession>